<dbReference type="AlphaFoldDB" id="A0A915N8E3"/>
<dbReference type="WBParaSite" id="scaffold77_cov184.g133">
    <property type="protein sequence ID" value="scaffold77_cov184.g133"/>
    <property type="gene ID" value="scaffold77_cov184.g133"/>
</dbReference>
<evidence type="ECO:0000313" key="1">
    <source>
        <dbReference type="Proteomes" id="UP000887561"/>
    </source>
</evidence>
<reference evidence="2" key="1">
    <citation type="submission" date="2022-11" db="UniProtKB">
        <authorList>
            <consortium name="WormBaseParasite"/>
        </authorList>
    </citation>
    <scope>IDENTIFICATION</scope>
</reference>
<name>A0A915N8E3_MELJA</name>
<organism evidence="1 2">
    <name type="scientific">Meloidogyne javanica</name>
    <name type="common">Root-knot nematode worm</name>
    <dbReference type="NCBI Taxonomy" id="6303"/>
    <lineage>
        <taxon>Eukaryota</taxon>
        <taxon>Metazoa</taxon>
        <taxon>Ecdysozoa</taxon>
        <taxon>Nematoda</taxon>
        <taxon>Chromadorea</taxon>
        <taxon>Rhabditida</taxon>
        <taxon>Tylenchina</taxon>
        <taxon>Tylenchomorpha</taxon>
        <taxon>Tylenchoidea</taxon>
        <taxon>Meloidogynidae</taxon>
        <taxon>Meloidogyninae</taxon>
        <taxon>Meloidogyne</taxon>
        <taxon>Meloidogyne incognita group</taxon>
    </lineage>
</organism>
<accession>A0A915N8E3</accession>
<evidence type="ECO:0000313" key="2">
    <source>
        <dbReference type="WBParaSite" id="scaffold77_cov184.g133"/>
    </source>
</evidence>
<dbReference type="Proteomes" id="UP000887561">
    <property type="component" value="Unplaced"/>
</dbReference>
<sequence length="197" mass="22980">MSKYSIKEFSNLEWCDLHYITTYRLRINNSPLHCSKNPCFLKVHDPDLAKSRHTAFYLDNVELGCGKCQDQKDCIEWDVAPEKTYIDVLQEHNYKICRTDYAHNFDVDDWAKEVCKSDIKDCYVKIHDNIHDSKGGCGKCNNEKNCRDCNKFDCSTPDSLRKGLIFCYERKYGQINKENKCTTSSTCYISVDFSKSK</sequence>
<protein>
    <submittedName>
        <fullName evidence="2">Uncharacterized protein</fullName>
    </submittedName>
</protein>
<proteinExistence type="predicted"/>
<keyword evidence="1" id="KW-1185">Reference proteome</keyword>